<keyword evidence="3" id="KW-0808">Transferase</keyword>
<keyword evidence="12" id="KW-1133">Transmembrane helix</keyword>
<keyword evidence="7 10" id="KW-0067">ATP-binding</keyword>
<dbReference type="CDD" id="cd06577">
    <property type="entry name" value="PASTA_pknB"/>
    <property type="match status" value="3"/>
</dbReference>
<dbReference type="Pfam" id="PF00069">
    <property type="entry name" value="Pkinase"/>
    <property type="match status" value="1"/>
</dbReference>
<gene>
    <name evidence="15" type="primary">pknB</name>
    <name evidence="15" type="ORF">IAA98_15220</name>
</gene>
<reference evidence="15" key="1">
    <citation type="submission" date="2020-10" db="EMBL/GenBank/DDBJ databases">
        <authorList>
            <person name="Gilroy R."/>
        </authorList>
    </citation>
    <scope>NUCLEOTIDE SEQUENCE</scope>
    <source>
        <strain evidence="15">ChiGjej1B1-24693</strain>
    </source>
</reference>
<dbReference type="CDD" id="cd14014">
    <property type="entry name" value="STKc_PknB_like"/>
    <property type="match status" value="1"/>
</dbReference>
<comment type="catalytic activity">
    <reaction evidence="9">
        <text>L-seryl-[protein] + ATP = O-phospho-L-seryl-[protein] + ADP + H(+)</text>
        <dbReference type="Rhea" id="RHEA:17989"/>
        <dbReference type="Rhea" id="RHEA-COMP:9863"/>
        <dbReference type="Rhea" id="RHEA-COMP:11604"/>
        <dbReference type="ChEBI" id="CHEBI:15378"/>
        <dbReference type="ChEBI" id="CHEBI:29999"/>
        <dbReference type="ChEBI" id="CHEBI:30616"/>
        <dbReference type="ChEBI" id="CHEBI:83421"/>
        <dbReference type="ChEBI" id="CHEBI:456216"/>
        <dbReference type="EC" id="2.7.11.1"/>
    </reaction>
</comment>
<dbReference type="InterPro" id="IPR011009">
    <property type="entry name" value="Kinase-like_dom_sf"/>
</dbReference>
<dbReference type="PANTHER" id="PTHR43289">
    <property type="entry name" value="MITOGEN-ACTIVATED PROTEIN KINASE KINASE KINASE 20-RELATED"/>
    <property type="match status" value="1"/>
</dbReference>
<dbReference type="Proteomes" id="UP000886842">
    <property type="component" value="Unassembled WGS sequence"/>
</dbReference>
<dbReference type="PANTHER" id="PTHR43289:SF6">
    <property type="entry name" value="SERINE_THREONINE-PROTEIN KINASE NEKL-3"/>
    <property type="match status" value="1"/>
</dbReference>
<evidence type="ECO:0000256" key="7">
    <source>
        <dbReference type="ARBA" id="ARBA00022840"/>
    </source>
</evidence>
<dbReference type="Gene3D" id="1.10.510.10">
    <property type="entry name" value="Transferase(Phosphotransferase) domain 1"/>
    <property type="match status" value="1"/>
</dbReference>
<evidence type="ECO:0000256" key="1">
    <source>
        <dbReference type="ARBA" id="ARBA00012513"/>
    </source>
</evidence>
<dbReference type="SMART" id="SM00740">
    <property type="entry name" value="PASTA"/>
    <property type="match status" value="3"/>
</dbReference>
<accession>A0A9D1GZY9</accession>
<dbReference type="Pfam" id="PF03793">
    <property type="entry name" value="PASTA"/>
    <property type="match status" value="3"/>
</dbReference>
<dbReference type="EC" id="2.7.11.1" evidence="1"/>
<dbReference type="GO" id="GO:0045717">
    <property type="term" value="P:negative regulation of fatty acid biosynthetic process"/>
    <property type="evidence" value="ECO:0007669"/>
    <property type="project" value="UniProtKB-ARBA"/>
</dbReference>
<evidence type="ECO:0000256" key="9">
    <source>
        <dbReference type="ARBA" id="ARBA00048679"/>
    </source>
</evidence>
<organism evidence="15 16">
    <name type="scientific">Candidatus Avipropionibacterium avicola</name>
    <dbReference type="NCBI Taxonomy" id="2840701"/>
    <lineage>
        <taxon>Bacteria</taxon>
        <taxon>Bacillati</taxon>
        <taxon>Actinomycetota</taxon>
        <taxon>Actinomycetes</taxon>
        <taxon>Propionibacteriales</taxon>
        <taxon>Propionibacteriaceae</taxon>
        <taxon>Propionibacteriaceae incertae sedis</taxon>
        <taxon>Candidatus Avipropionibacterium</taxon>
    </lineage>
</organism>
<dbReference type="FunFam" id="1.10.510.10:FF:000021">
    <property type="entry name" value="Serine/threonine protein kinase"/>
    <property type="match status" value="1"/>
</dbReference>
<dbReference type="Gene3D" id="3.30.200.20">
    <property type="entry name" value="Phosphorylase Kinase, domain 1"/>
    <property type="match status" value="1"/>
</dbReference>
<dbReference type="EMBL" id="DVLP01000440">
    <property type="protein sequence ID" value="HIT76928.1"/>
    <property type="molecule type" value="Genomic_DNA"/>
</dbReference>
<dbReference type="InterPro" id="IPR017441">
    <property type="entry name" value="Protein_kinase_ATP_BS"/>
</dbReference>
<evidence type="ECO:0000256" key="3">
    <source>
        <dbReference type="ARBA" id="ARBA00022679"/>
    </source>
</evidence>
<keyword evidence="12" id="KW-0472">Membrane</keyword>
<name>A0A9D1GZY9_9ACTN</name>
<keyword evidence="5 10" id="KW-0547">Nucleotide-binding</keyword>
<keyword evidence="2" id="KW-0723">Serine/threonine-protein kinase</keyword>
<dbReference type="InterPro" id="IPR000719">
    <property type="entry name" value="Prot_kinase_dom"/>
</dbReference>
<evidence type="ECO:0000256" key="8">
    <source>
        <dbReference type="ARBA" id="ARBA00047899"/>
    </source>
</evidence>
<dbReference type="AlphaFoldDB" id="A0A9D1GZY9"/>
<dbReference type="PROSITE" id="PS00107">
    <property type="entry name" value="PROTEIN_KINASE_ATP"/>
    <property type="match status" value="1"/>
</dbReference>
<dbReference type="SUPFAM" id="SSF56112">
    <property type="entry name" value="Protein kinase-like (PK-like)"/>
    <property type="match status" value="1"/>
</dbReference>
<feature type="domain" description="PASTA" evidence="14">
    <location>
        <begin position="470"/>
        <end position="538"/>
    </location>
</feature>
<dbReference type="PROSITE" id="PS51178">
    <property type="entry name" value="PASTA"/>
    <property type="match status" value="3"/>
</dbReference>
<evidence type="ECO:0000256" key="11">
    <source>
        <dbReference type="SAM" id="MobiDB-lite"/>
    </source>
</evidence>
<reference evidence="15" key="2">
    <citation type="journal article" date="2021" name="PeerJ">
        <title>Extensive microbial diversity within the chicken gut microbiome revealed by metagenomics and culture.</title>
        <authorList>
            <person name="Gilroy R."/>
            <person name="Ravi A."/>
            <person name="Getino M."/>
            <person name="Pursley I."/>
            <person name="Horton D.L."/>
            <person name="Alikhan N.F."/>
            <person name="Baker D."/>
            <person name="Gharbi K."/>
            <person name="Hall N."/>
            <person name="Watson M."/>
            <person name="Adriaenssens E.M."/>
            <person name="Foster-Nyarko E."/>
            <person name="Jarju S."/>
            <person name="Secka A."/>
            <person name="Antonio M."/>
            <person name="Oren A."/>
            <person name="Chaudhuri R.R."/>
            <person name="La Ragione R."/>
            <person name="Hildebrand F."/>
            <person name="Pallen M.J."/>
        </authorList>
    </citation>
    <scope>NUCLEOTIDE SEQUENCE</scope>
    <source>
        <strain evidence="15">ChiGjej1B1-24693</strain>
    </source>
</reference>
<feature type="region of interest" description="Disordered" evidence="11">
    <location>
        <begin position="323"/>
        <end position="345"/>
    </location>
</feature>
<evidence type="ECO:0000259" key="13">
    <source>
        <dbReference type="PROSITE" id="PS50011"/>
    </source>
</evidence>
<feature type="domain" description="Protein kinase" evidence="13">
    <location>
        <begin position="22"/>
        <end position="290"/>
    </location>
</feature>
<dbReference type="InterPro" id="IPR005543">
    <property type="entry name" value="PASTA_dom"/>
</dbReference>
<keyword evidence="12" id="KW-0812">Transmembrane</keyword>
<evidence type="ECO:0000313" key="15">
    <source>
        <dbReference type="EMBL" id="HIT76928.1"/>
    </source>
</evidence>
<comment type="caution">
    <text evidence="15">The sequence shown here is derived from an EMBL/GenBank/DDBJ whole genome shotgun (WGS) entry which is preliminary data.</text>
</comment>
<dbReference type="GO" id="GO:0004674">
    <property type="term" value="F:protein serine/threonine kinase activity"/>
    <property type="evidence" value="ECO:0007669"/>
    <property type="project" value="UniProtKB-KW"/>
</dbReference>
<feature type="domain" description="PASTA" evidence="14">
    <location>
        <begin position="402"/>
        <end position="469"/>
    </location>
</feature>
<dbReference type="PROSITE" id="PS00108">
    <property type="entry name" value="PROTEIN_KINASE_ST"/>
    <property type="match status" value="1"/>
</dbReference>
<evidence type="ECO:0000259" key="14">
    <source>
        <dbReference type="PROSITE" id="PS51178"/>
    </source>
</evidence>
<proteinExistence type="predicted"/>
<keyword evidence="4" id="KW-0677">Repeat</keyword>
<dbReference type="PROSITE" id="PS50011">
    <property type="entry name" value="PROTEIN_KINASE_DOM"/>
    <property type="match status" value="1"/>
</dbReference>
<dbReference type="GO" id="GO:0005524">
    <property type="term" value="F:ATP binding"/>
    <property type="evidence" value="ECO:0007669"/>
    <property type="project" value="UniProtKB-UniRule"/>
</dbReference>
<dbReference type="FunFam" id="3.30.200.20:FF:000035">
    <property type="entry name" value="Serine/threonine protein kinase Stk1"/>
    <property type="match status" value="1"/>
</dbReference>
<dbReference type="InterPro" id="IPR008271">
    <property type="entry name" value="Ser/Thr_kinase_AS"/>
</dbReference>
<dbReference type="NCBIfam" id="NF033483">
    <property type="entry name" value="PknB_PASTA_kin"/>
    <property type="match status" value="1"/>
</dbReference>
<feature type="domain" description="PASTA" evidence="14">
    <location>
        <begin position="539"/>
        <end position="606"/>
    </location>
</feature>
<feature type="compositionally biased region" description="Polar residues" evidence="11">
    <location>
        <begin position="579"/>
        <end position="588"/>
    </location>
</feature>
<sequence>MTDDTRDAGGNAQSPRRVGDRYEIGELLGRGGMAEVHRAIDSRLNRPVAVKQLRTDLAGDPIFQARFRREAQAAAGLNHPTIVAVYDTGEEPDPVTGVRIPYIVMELVEGVTLRDVLRDGRKILPERALELSAGVLDALSYSHRAGIVHRDIKPANVMLTPAGDVKVMDFGIARAVADTQSTMTQTAAVIGTAQYLSPEQARGETVDARSDIYSAGCLLYELLVGRPPFVGDSPVSVAYQHVREEPKPPSQHDSEITPEMDAVVMRSLAKDPNDRYQSARQMKDDLQRLLQGQKPIALASGPASSPTPAEAPTAVLVPDHQPAAPAAASLAESTRGTEPVDPVAGDGVVAETEDDEAPPKRKGATIALVILLALALITVGIAIWWVNNDAEPPPPPPSSSAPVQMVTVPSVISFSEEQARNRLEGMKLEVKVKEVAGDADSTVGQVIDQTPPEGEEVPVGSTVTITVNVGPESATIPQNLVGMSESEAKDALEDAGFTNISTQDATDEDPGTEKGEVLAVDPGEGESLALDSEIVLTVATGQGSIPDLSGMTRERAQQEAKDRGFEVEFEEEEVEDPNDVNTVISQDPGSGDKADWGSTIKLVIGIAQTPTDPPTTEPTEPGDSSPPPTDEPTDEESTP</sequence>
<protein>
    <recommendedName>
        <fullName evidence="1">non-specific serine/threonine protein kinase</fullName>
        <ecNumber evidence="1">2.7.11.1</ecNumber>
    </recommendedName>
</protein>
<evidence type="ECO:0000256" key="12">
    <source>
        <dbReference type="SAM" id="Phobius"/>
    </source>
</evidence>
<evidence type="ECO:0000256" key="6">
    <source>
        <dbReference type="ARBA" id="ARBA00022777"/>
    </source>
</evidence>
<evidence type="ECO:0000256" key="5">
    <source>
        <dbReference type="ARBA" id="ARBA00022741"/>
    </source>
</evidence>
<dbReference type="Gene3D" id="3.30.10.20">
    <property type="match status" value="3"/>
</dbReference>
<feature type="compositionally biased region" description="Acidic residues" evidence="11">
    <location>
        <begin position="567"/>
        <end position="578"/>
    </location>
</feature>
<evidence type="ECO:0000256" key="2">
    <source>
        <dbReference type="ARBA" id="ARBA00022527"/>
    </source>
</evidence>
<dbReference type="SMART" id="SM00220">
    <property type="entry name" value="S_TKc"/>
    <property type="match status" value="1"/>
</dbReference>
<feature type="binding site" evidence="10">
    <location>
        <position position="51"/>
    </location>
    <ligand>
        <name>ATP</name>
        <dbReference type="ChEBI" id="CHEBI:30616"/>
    </ligand>
</feature>
<evidence type="ECO:0000313" key="16">
    <source>
        <dbReference type="Proteomes" id="UP000886842"/>
    </source>
</evidence>
<feature type="region of interest" description="Disordered" evidence="11">
    <location>
        <begin position="558"/>
        <end position="639"/>
    </location>
</feature>
<evidence type="ECO:0000256" key="4">
    <source>
        <dbReference type="ARBA" id="ARBA00022737"/>
    </source>
</evidence>
<evidence type="ECO:0000256" key="10">
    <source>
        <dbReference type="PROSITE-ProRule" id="PRU10141"/>
    </source>
</evidence>
<keyword evidence="6 15" id="KW-0418">Kinase</keyword>
<comment type="catalytic activity">
    <reaction evidence="8">
        <text>L-threonyl-[protein] + ATP = O-phospho-L-threonyl-[protein] + ADP + H(+)</text>
        <dbReference type="Rhea" id="RHEA:46608"/>
        <dbReference type="Rhea" id="RHEA-COMP:11060"/>
        <dbReference type="Rhea" id="RHEA-COMP:11605"/>
        <dbReference type="ChEBI" id="CHEBI:15378"/>
        <dbReference type="ChEBI" id="CHEBI:30013"/>
        <dbReference type="ChEBI" id="CHEBI:30616"/>
        <dbReference type="ChEBI" id="CHEBI:61977"/>
        <dbReference type="ChEBI" id="CHEBI:456216"/>
        <dbReference type="EC" id="2.7.11.1"/>
    </reaction>
</comment>
<feature type="transmembrane region" description="Helical" evidence="12">
    <location>
        <begin position="366"/>
        <end position="386"/>
    </location>
</feature>